<proteinExistence type="predicted"/>
<dbReference type="InterPro" id="IPR032710">
    <property type="entry name" value="NTF2-like_dom_sf"/>
</dbReference>
<dbReference type="RefSeq" id="WP_018449643.1">
    <property type="nucleotide sequence ID" value="NZ_AP019827.1"/>
</dbReference>
<dbReference type="Gene3D" id="3.10.450.50">
    <property type="match status" value="1"/>
</dbReference>
<reference evidence="2 3" key="1">
    <citation type="submission" date="2019-07" db="EMBL/GenBank/DDBJ databases">
        <title>Complete Genome Sequence of Leptotrichia shahii Strain JCM 16776.</title>
        <authorList>
            <person name="Watanabe S."/>
            <person name="Cui L."/>
        </authorList>
    </citation>
    <scope>NUCLEOTIDE SEQUENCE [LARGE SCALE GENOMIC DNA]</scope>
    <source>
        <strain evidence="2 3">JCM16776</strain>
    </source>
</reference>
<feature type="domain" description="DUF4431" evidence="1">
    <location>
        <begin position="236"/>
        <end position="285"/>
    </location>
</feature>
<dbReference type="InterPro" id="IPR027826">
    <property type="entry name" value="DUF4431"/>
</dbReference>
<evidence type="ECO:0000259" key="1">
    <source>
        <dbReference type="Pfam" id="PF14485"/>
    </source>
</evidence>
<name>A0A510JPB2_9FUSO</name>
<dbReference type="OrthoDB" id="82376at2"/>
<dbReference type="Proteomes" id="UP000322617">
    <property type="component" value="Chromosome"/>
</dbReference>
<evidence type="ECO:0000313" key="2">
    <source>
        <dbReference type="EMBL" id="BBM41158.1"/>
    </source>
</evidence>
<dbReference type="KEGG" id="lsz:JCM16776_1379"/>
<dbReference type="STRING" id="1122172.GCA_000373045_00031"/>
<protein>
    <recommendedName>
        <fullName evidence="1">DUF4431 domain-containing protein</fullName>
    </recommendedName>
</protein>
<organism evidence="2 3">
    <name type="scientific">Leptotrichia shahii</name>
    <dbReference type="NCBI Taxonomy" id="157691"/>
    <lineage>
        <taxon>Bacteria</taxon>
        <taxon>Fusobacteriati</taxon>
        <taxon>Fusobacteriota</taxon>
        <taxon>Fusobacteriia</taxon>
        <taxon>Fusobacteriales</taxon>
        <taxon>Leptotrichiaceae</taxon>
        <taxon>Leptotrichia</taxon>
    </lineage>
</organism>
<gene>
    <name evidence="2" type="ORF">JCM16776_1379</name>
</gene>
<evidence type="ECO:0000313" key="3">
    <source>
        <dbReference type="Proteomes" id="UP000322617"/>
    </source>
</evidence>
<sequence>MKKLIILSILLTTLSYGLNNKSNNDKKSEKNSVKKVRTSEQEVKEMVELWNKASSNGDFTVLENMLADKVEYYQQTVTKDYYIKDQKKFFEKNPIYGQVIKGNINIQQISDTQYKAEFVKEVTTKKGTKDYPSYLVFKKIGNEWKLILESDMVSDANIEKSKKQKTENPNKSTYYYTNNQTLIGIFDIKKIFVEDGAANENGKTIYPYFLFLSSPIKVVPSVANDSENVVETGVTELHLVLDENLINYLKSNQAYGKKVKMTGELFHSQTIHHQSAVLMDVKDIEILN</sequence>
<dbReference type="Pfam" id="PF14485">
    <property type="entry name" value="DUF4431"/>
    <property type="match status" value="1"/>
</dbReference>
<dbReference type="SUPFAM" id="SSF54427">
    <property type="entry name" value="NTF2-like"/>
    <property type="match status" value="1"/>
</dbReference>
<dbReference type="EMBL" id="AP019827">
    <property type="protein sequence ID" value="BBM41158.1"/>
    <property type="molecule type" value="Genomic_DNA"/>
</dbReference>
<keyword evidence="3" id="KW-1185">Reference proteome</keyword>
<dbReference type="AlphaFoldDB" id="A0A510JPB2"/>
<accession>A0A510JPB2</accession>